<keyword evidence="2" id="KW-1185">Reference proteome</keyword>
<reference evidence="1" key="1">
    <citation type="submission" date="2022-10" db="EMBL/GenBank/DDBJ databases">
        <authorList>
            <person name="Byrne P K."/>
        </authorList>
    </citation>
    <scope>NUCLEOTIDE SEQUENCE</scope>
    <source>
        <strain evidence="1">IFO1815</strain>
    </source>
</reference>
<sequence length="370" mass="43086">MNQSDRSLMDLPLEIHLSLLEYVPNELRAVNKYFYVLHNHSYKEKSLAWIAQDNYIWTVIKTSLCLYVKSLDPLRQYAREIIQDTAEPGSNVLLCKTKYIADSWYIVYNALQYPGKIINIEWHKYNKKYQSLSTEDSNSSFSNRPKERTLMQSLTAIPVDFWSRRKDEPTPVNVWFYVKNAHVARYIPKIITEIGICNYGPKQIVASAGYINELITSEGTYCINLGHLPRLYNEQIFEGTGTTHLPLELKTIDRTDSDVCINGDLVLLGYDFIPYQISKPWLLFRIEQVNGIEAIFNYSECSFSYKFAWSLACLQSEEKIKLPKDTISGHSSSYKPSKLIRSFVYKHPEQKQDLDQEIALPNWNTPYLRR</sequence>
<protein>
    <recommendedName>
        <fullName evidence="3">YLR224W-like protein</fullName>
    </recommendedName>
</protein>
<name>A0AA35IQP8_SACMI</name>
<dbReference type="AlphaFoldDB" id="A0AA35IQP8"/>
<dbReference type="Proteomes" id="UP001161438">
    <property type="component" value="Chromosome 12"/>
</dbReference>
<dbReference type="GeneID" id="80919992"/>
<gene>
    <name evidence="1" type="primary">SMKI12G2780</name>
    <name evidence="1" type="ORF">SMKI_12G2780</name>
</gene>
<proteinExistence type="predicted"/>
<evidence type="ECO:0008006" key="3">
    <source>
        <dbReference type="Google" id="ProtNLM"/>
    </source>
</evidence>
<evidence type="ECO:0000313" key="2">
    <source>
        <dbReference type="Proteomes" id="UP001161438"/>
    </source>
</evidence>
<dbReference type="RefSeq" id="XP_056078258.1">
    <property type="nucleotide sequence ID" value="XM_056224328.1"/>
</dbReference>
<dbReference type="EMBL" id="OX365768">
    <property type="protein sequence ID" value="CAI4035138.1"/>
    <property type="molecule type" value="Genomic_DNA"/>
</dbReference>
<evidence type="ECO:0000313" key="1">
    <source>
        <dbReference type="EMBL" id="CAI4035138.1"/>
    </source>
</evidence>
<organism evidence="1 2">
    <name type="scientific">Saccharomyces mikatae IFO 1815</name>
    <dbReference type="NCBI Taxonomy" id="226126"/>
    <lineage>
        <taxon>Eukaryota</taxon>
        <taxon>Fungi</taxon>
        <taxon>Dikarya</taxon>
        <taxon>Ascomycota</taxon>
        <taxon>Saccharomycotina</taxon>
        <taxon>Saccharomycetes</taxon>
        <taxon>Saccharomycetales</taxon>
        <taxon>Saccharomycetaceae</taxon>
        <taxon>Saccharomyces</taxon>
    </lineage>
</organism>
<accession>A0AA35IQP8</accession>